<dbReference type="AlphaFoldDB" id="A0A371FLW6"/>
<feature type="non-terminal residue" evidence="8">
    <location>
        <position position="1"/>
    </location>
</feature>
<feature type="transmembrane region" description="Helical" evidence="7">
    <location>
        <begin position="208"/>
        <end position="228"/>
    </location>
</feature>
<dbReference type="PANTHER" id="PTHR23500:SF477">
    <property type="entry name" value="MAJOR FACILITATOR SUPERFAMILY (MFS) PROFILE DOMAIN-CONTAINING PROTEIN"/>
    <property type="match status" value="1"/>
</dbReference>
<feature type="transmembrane region" description="Helical" evidence="7">
    <location>
        <begin position="126"/>
        <end position="147"/>
    </location>
</feature>
<feature type="transmembrane region" description="Helical" evidence="7">
    <location>
        <begin position="168"/>
        <end position="188"/>
    </location>
</feature>
<evidence type="ECO:0000313" key="9">
    <source>
        <dbReference type="Proteomes" id="UP000257109"/>
    </source>
</evidence>
<protein>
    <submittedName>
        <fullName evidence="8">Sugar carrier protein C</fullName>
    </submittedName>
</protein>
<evidence type="ECO:0000256" key="3">
    <source>
        <dbReference type="ARBA" id="ARBA00022448"/>
    </source>
</evidence>
<dbReference type="STRING" id="157652.A0A371FLW6"/>
<organism evidence="8 9">
    <name type="scientific">Mucuna pruriens</name>
    <name type="common">Velvet bean</name>
    <name type="synonym">Dolichos pruriens</name>
    <dbReference type="NCBI Taxonomy" id="157652"/>
    <lineage>
        <taxon>Eukaryota</taxon>
        <taxon>Viridiplantae</taxon>
        <taxon>Streptophyta</taxon>
        <taxon>Embryophyta</taxon>
        <taxon>Tracheophyta</taxon>
        <taxon>Spermatophyta</taxon>
        <taxon>Magnoliopsida</taxon>
        <taxon>eudicotyledons</taxon>
        <taxon>Gunneridae</taxon>
        <taxon>Pentapetalae</taxon>
        <taxon>rosids</taxon>
        <taxon>fabids</taxon>
        <taxon>Fabales</taxon>
        <taxon>Fabaceae</taxon>
        <taxon>Papilionoideae</taxon>
        <taxon>50 kb inversion clade</taxon>
        <taxon>NPAAA clade</taxon>
        <taxon>indigoferoid/millettioid clade</taxon>
        <taxon>Phaseoleae</taxon>
        <taxon>Mucuna</taxon>
    </lineage>
</organism>
<keyword evidence="5 7" id="KW-1133">Transmembrane helix</keyword>
<evidence type="ECO:0000256" key="6">
    <source>
        <dbReference type="ARBA" id="ARBA00023136"/>
    </source>
</evidence>
<gene>
    <name evidence="8" type="primary">STC</name>
    <name evidence="8" type="ORF">CR513_40523</name>
</gene>
<evidence type="ECO:0000313" key="8">
    <source>
        <dbReference type="EMBL" id="RDX79093.1"/>
    </source>
</evidence>
<keyword evidence="6 7" id="KW-0472">Membrane</keyword>
<dbReference type="Pfam" id="PF00083">
    <property type="entry name" value="Sugar_tr"/>
    <property type="match status" value="2"/>
</dbReference>
<comment type="similarity">
    <text evidence="2">Belongs to the major facilitator superfamily. Sugar transporter (TC 2.A.1.1) family.</text>
</comment>
<dbReference type="Gene3D" id="1.20.1250.20">
    <property type="entry name" value="MFS general substrate transporter like domains"/>
    <property type="match status" value="2"/>
</dbReference>
<dbReference type="GO" id="GO:0016020">
    <property type="term" value="C:membrane"/>
    <property type="evidence" value="ECO:0007669"/>
    <property type="project" value="UniProtKB-SubCell"/>
</dbReference>
<feature type="transmembrane region" description="Helical" evidence="7">
    <location>
        <begin position="41"/>
        <end position="60"/>
    </location>
</feature>
<evidence type="ECO:0000256" key="4">
    <source>
        <dbReference type="ARBA" id="ARBA00022692"/>
    </source>
</evidence>
<reference evidence="8" key="1">
    <citation type="submission" date="2018-05" db="EMBL/GenBank/DDBJ databases">
        <title>Draft genome of Mucuna pruriens seed.</title>
        <authorList>
            <person name="Nnadi N.E."/>
            <person name="Vos R."/>
            <person name="Hasami M.H."/>
            <person name="Devisetty U.K."/>
            <person name="Aguiy J.C."/>
        </authorList>
    </citation>
    <scope>NUCLEOTIDE SEQUENCE [LARGE SCALE GENOMIC DNA]</scope>
    <source>
        <strain evidence="8">JCA_2017</strain>
    </source>
</reference>
<keyword evidence="9" id="KW-1185">Reference proteome</keyword>
<dbReference type="SUPFAM" id="SSF103473">
    <property type="entry name" value="MFS general substrate transporter"/>
    <property type="match status" value="1"/>
</dbReference>
<proteinExistence type="inferred from homology"/>
<evidence type="ECO:0000256" key="7">
    <source>
        <dbReference type="SAM" id="Phobius"/>
    </source>
</evidence>
<dbReference type="GO" id="GO:0015144">
    <property type="term" value="F:carbohydrate transmembrane transporter activity"/>
    <property type="evidence" value="ECO:0007669"/>
    <property type="project" value="InterPro"/>
</dbReference>
<dbReference type="InterPro" id="IPR036259">
    <property type="entry name" value="MFS_trans_sf"/>
</dbReference>
<dbReference type="EMBL" id="QJKJ01008639">
    <property type="protein sequence ID" value="RDX79093.1"/>
    <property type="molecule type" value="Genomic_DNA"/>
</dbReference>
<dbReference type="InterPro" id="IPR005828">
    <property type="entry name" value="MFS_sugar_transport-like"/>
</dbReference>
<accession>A0A371FLW6</accession>
<name>A0A371FLW6_MUCPR</name>
<keyword evidence="4 7" id="KW-0812">Transmembrane</keyword>
<dbReference type="InterPro" id="IPR045262">
    <property type="entry name" value="STP/PLT_plant"/>
</dbReference>
<evidence type="ECO:0000256" key="5">
    <source>
        <dbReference type="ARBA" id="ARBA00022989"/>
    </source>
</evidence>
<evidence type="ECO:0000256" key="1">
    <source>
        <dbReference type="ARBA" id="ARBA00004370"/>
    </source>
</evidence>
<dbReference type="OrthoDB" id="5296287at2759"/>
<comment type="subcellular location">
    <subcellularLocation>
        <location evidence="1">Membrane</location>
    </subcellularLocation>
</comment>
<dbReference type="PANTHER" id="PTHR23500">
    <property type="entry name" value="SOLUTE CARRIER FAMILY 2, FACILITATED GLUCOSE TRANSPORTER"/>
    <property type="match status" value="1"/>
</dbReference>
<evidence type="ECO:0000256" key="2">
    <source>
        <dbReference type="ARBA" id="ARBA00010992"/>
    </source>
</evidence>
<sequence>MYSLNMYRCLSLVVYYLVSKLDAPISIHSNVECQNGEGWRYSLGFASVPAIMIILGAIFLPDTPSSLIERGQDEKAREELKKIRGTTDIEEEFKDLVAASESSKAVKHPWASLLKREYRPHFTIQYFPMSVIITRVCNFVTTLVAKVDKFGRRTLFLEGGVQMFLCQYSLHFVLQIVAICIYVYRFVWSWGPHASENFPLEVRSAAQSVNVSVNMIFTFAIAQILSFCQKLKEPLLKKLLASSKNILIGKNS</sequence>
<dbReference type="Proteomes" id="UP000257109">
    <property type="component" value="Unassembled WGS sequence"/>
</dbReference>
<keyword evidence="3" id="KW-0813">Transport</keyword>
<comment type="caution">
    <text evidence="8">The sequence shown here is derived from an EMBL/GenBank/DDBJ whole genome shotgun (WGS) entry which is preliminary data.</text>
</comment>